<feature type="transmembrane region" description="Helical" evidence="4">
    <location>
        <begin position="361"/>
        <end position="379"/>
    </location>
</feature>
<evidence type="ECO:0000256" key="2">
    <source>
        <dbReference type="ARBA" id="ARBA00022989"/>
    </source>
</evidence>
<keyword evidence="7" id="KW-1185">Reference proteome</keyword>
<dbReference type="InterPro" id="IPR020846">
    <property type="entry name" value="MFS_dom"/>
</dbReference>
<dbReference type="InterPro" id="IPR036259">
    <property type="entry name" value="MFS_trans_sf"/>
</dbReference>
<dbReference type="InterPro" id="IPR011701">
    <property type="entry name" value="MFS"/>
</dbReference>
<dbReference type="Pfam" id="PF07690">
    <property type="entry name" value="MFS_1"/>
    <property type="match status" value="1"/>
</dbReference>
<evidence type="ECO:0000259" key="5">
    <source>
        <dbReference type="PROSITE" id="PS50850"/>
    </source>
</evidence>
<dbReference type="PROSITE" id="PS50850">
    <property type="entry name" value="MFS"/>
    <property type="match status" value="1"/>
</dbReference>
<feature type="transmembrane region" description="Helical" evidence="4">
    <location>
        <begin position="271"/>
        <end position="293"/>
    </location>
</feature>
<feature type="transmembrane region" description="Helical" evidence="4">
    <location>
        <begin position="328"/>
        <end position="349"/>
    </location>
</feature>
<evidence type="ECO:0000313" key="6">
    <source>
        <dbReference type="EMBL" id="SEA30402.1"/>
    </source>
</evidence>
<dbReference type="Proteomes" id="UP000199409">
    <property type="component" value="Unassembled WGS sequence"/>
</dbReference>
<feature type="transmembrane region" description="Helical" evidence="4">
    <location>
        <begin position="136"/>
        <end position="158"/>
    </location>
</feature>
<keyword evidence="1 4" id="KW-0812">Transmembrane</keyword>
<protein>
    <submittedName>
        <fullName evidence="6">Predicted arabinose efflux permease, MFS family</fullName>
    </submittedName>
</protein>
<dbReference type="GO" id="GO:0022857">
    <property type="term" value="F:transmembrane transporter activity"/>
    <property type="evidence" value="ECO:0007669"/>
    <property type="project" value="InterPro"/>
</dbReference>
<proteinExistence type="predicted"/>
<dbReference type="SUPFAM" id="SSF103473">
    <property type="entry name" value="MFS general substrate transporter"/>
    <property type="match status" value="1"/>
</dbReference>
<feature type="transmembrane region" description="Helical" evidence="4">
    <location>
        <begin position="46"/>
        <end position="68"/>
    </location>
</feature>
<feature type="transmembrane region" description="Helical" evidence="4">
    <location>
        <begin position="299"/>
        <end position="316"/>
    </location>
</feature>
<dbReference type="Gene3D" id="1.20.1250.20">
    <property type="entry name" value="MFS general substrate transporter like domains"/>
    <property type="match status" value="1"/>
</dbReference>
<organism evidence="6 7">
    <name type="scientific">Desulfuromusa kysingii</name>
    <dbReference type="NCBI Taxonomy" id="37625"/>
    <lineage>
        <taxon>Bacteria</taxon>
        <taxon>Pseudomonadati</taxon>
        <taxon>Thermodesulfobacteriota</taxon>
        <taxon>Desulfuromonadia</taxon>
        <taxon>Desulfuromonadales</taxon>
        <taxon>Geopsychrobacteraceae</taxon>
        <taxon>Desulfuromusa</taxon>
    </lineage>
</organism>
<feature type="transmembrane region" description="Helical" evidence="4">
    <location>
        <begin position="203"/>
        <end position="231"/>
    </location>
</feature>
<feature type="transmembrane region" description="Helical" evidence="4">
    <location>
        <begin position="75"/>
        <end position="94"/>
    </location>
</feature>
<dbReference type="AlphaFoldDB" id="A0A1H4A4C9"/>
<feature type="domain" description="Major facilitator superfamily (MFS) profile" evidence="5">
    <location>
        <begin position="8"/>
        <end position="384"/>
    </location>
</feature>
<reference evidence="6 7" key="1">
    <citation type="submission" date="2016-10" db="EMBL/GenBank/DDBJ databases">
        <authorList>
            <person name="de Groot N.N."/>
        </authorList>
    </citation>
    <scope>NUCLEOTIDE SEQUENCE [LARGE SCALE GENOMIC DNA]</scope>
    <source>
        <strain evidence="6 7">DSM 7343</strain>
    </source>
</reference>
<feature type="transmembrane region" description="Helical" evidence="4">
    <location>
        <begin position="237"/>
        <end position="259"/>
    </location>
</feature>
<sequence length="395" mass="40683">MAKKRGFLAAVAALGVYLLAVMTGIISPGLAALAQAYPELEFTTIVLAATLPNLIAIPVALIAGAVAGKAISFRALSLIGSGLIALGGTAPYFFHSSFNMILVSRAIFGIGFGICFTLMGTLIVRLYDGQTRDSMLGYGAATMAVGGVVLPMLVGYFVTIDTHAMWLPHLVAALSFLAVLFWLPEPDKIEEMTGADHKTRFPFAAWALIIAFTLTTMAVWPMMLGIATVIVGEGLGTAVTAGMAISMFAAGNFIGGLVFGQYAKITGRHALPVALLICAGGMSCLAFGGLLMIMVGTTLIGFGFIGVGMPAIFGGLGQMLSPSAMAMAGGLVAVANNLGAFVAGYWMPIAMNVTGSTSPRGAYTAGIVVLLAVAVFVWFTQLSQKQQSDAAVASA</sequence>
<evidence type="ECO:0000256" key="4">
    <source>
        <dbReference type="SAM" id="Phobius"/>
    </source>
</evidence>
<evidence type="ECO:0000256" key="1">
    <source>
        <dbReference type="ARBA" id="ARBA00022692"/>
    </source>
</evidence>
<feature type="transmembrane region" description="Helical" evidence="4">
    <location>
        <begin position="106"/>
        <end position="124"/>
    </location>
</feature>
<evidence type="ECO:0000256" key="3">
    <source>
        <dbReference type="ARBA" id="ARBA00023136"/>
    </source>
</evidence>
<evidence type="ECO:0000313" key="7">
    <source>
        <dbReference type="Proteomes" id="UP000199409"/>
    </source>
</evidence>
<feature type="transmembrane region" description="Helical" evidence="4">
    <location>
        <begin position="164"/>
        <end position="183"/>
    </location>
</feature>
<keyword evidence="2 4" id="KW-1133">Transmembrane helix</keyword>
<accession>A0A1H4A4C9</accession>
<name>A0A1H4A4C9_9BACT</name>
<dbReference type="STRING" id="37625.SAMN05660420_01783"/>
<keyword evidence="3 4" id="KW-0472">Membrane</keyword>
<dbReference type="EMBL" id="FNQN01000004">
    <property type="protein sequence ID" value="SEA30402.1"/>
    <property type="molecule type" value="Genomic_DNA"/>
</dbReference>
<gene>
    <name evidence="6" type="ORF">SAMN05660420_01783</name>
</gene>